<dbReference type="STRING" id="93064.BRX40_07675"/>
<dbReference type="AlphaFoldDB" id="A0A1L6J8Q6"/>
<keyword evidence="4" id="KW-1185">Reference proteome</keyword>
<evidence type="ECO:0000313" key="3">
    <source>
        <dbReference type="EMBL" id="RSV00954.1"/>
    </source>
</evidence>
<dbReference type="Proteomes" id="UP000185161">
    <property type="component" value="Chromosome"/>
</dbReference>
<reference evidence="3 5" key="3">
    <citation type="submission" date="2018-07" db="EMBL/GenBank/DDBJ databases">
        <title>Genomic and Epidemiologic Investigation of an Indolent Hospital Outbreak.</title>
        <authorList>
            <person name="Johnson R.C."/>
            <person name="Deming C."/>
            <person name="Conlan S."/>
            <person name="Zellmer C.J."/>
            <person name="Michelin A.V."/>
            <person name="Lee-Lin S."/>
            <person name="Thomas P.J."/>
            <person name="Park M."/>
            <person name="Weingarten R.A."/>
            <person name="Less J."/>
            <person name="Dekker J.P."/>
            <person name="Frank K.M."/>
            <person name="Musser K.A."/>
            <person name="Mcquiston J.R."/>
            <person name="Henderson D.K."/>
            <person name="Lau A.F."/>
            <person name="Palmore T.N."/>
            <person name="Segre J.A."/>
        </authorList>
    </citation>
    <scope>NUCLEOTIDE SEQUENCE [LARGE SCALE GENOMIC DNA]</scope>
    <source>
        <strain evidence="3 5">SK-NIH.Env10_0317</strain>
    </source>
</reference>
<reference evidence="2" key="1">
    <citation type="submission" date="2016-12" db="EMBL/GenBank/DDBJ databases">
        <title>Whole genome sequencing of Sphingomonas koreensis.</title>
        <authorList>
            <person name="Conlan S."/>
            <person name="Thomas P.J."/>
            <person name="Mullikin J."/>
            <person name="Palmore T.N."/>
            <person name="Frank K.M."/>
            <person name="Segre J.A."/>
        </authorList>
    </citation>
    <scope>NUCLEOTIDE SEQUENCE</scope>
    <source>
        <strain evidence="2">ABOJV</strain>
    </source>
</reference>
<dbReference type="KEGG" id="skr:BRX40_07675"/>
<dbReference type="InterPro" id="IPR029062">
    <property type="entry name" value="Class_I_gatase-like"/>
</dbReference>
<dbReference type="Pfam" id="PF00117">
    <property type="entry name" value="GATase"/>
    <property type="match status" value="1"/>
</dbReference>
<evidence type="ECO:0000313" key="5">
    <source>
        <dbReference type="Proteomes" id="UP000286681"/>
    </source>
</evidence>
<dbReference type="PROSITE" id="PS51273">
    <property type="entry name" value="GATASE_TYPE_1"/>
    <property type="match status" value="1"/>
</dbReference>
<evidence type="ECO:0000313" key="4">
    <source>
        <dbReference type="Proteomes" id="UP000185161"/>
    </source>
</evidence>
<dbReference type="InterPro" id="IPR044992">
    <property type="entry name" value="ChyE-like"/>
</dbReference>
<reference evidence="4" key="2">
    <citation type="submission" date="2016-12" db="EMBL/GenBank/DDBJ databases">
        <title>Whole genome sequencing of Sphingomonas sp. ABOJV.</title>
        <authorList>
            <person name="Conlan S."/>
            <person name="Thomas P.J."/>
            <person name="Mullikin J."/>
            <person name="Palmore T.N."/>
            <person name="Frank K.M."/>
            <person name="Segre J.A."/>
        </authorList>
    </citation>
    <scope>NUCLEOTIDE SEQUENCE [LARGE SCALE GENOMIC DNA]</scope>
    <source>
        <strain evidence="4">ABOJV</strain>
    </source>
</reference>
<dbReference type="GO" id="GO:0016740">
    <property type="term" value="F:transferase activity"/>
    <property type="evidence" value="ECO:0007669"/>
    <property type="project" value="UniProtKB-KW"/>
</dbReference>
<dbReference type="NCBIfam" id="NF005458">
    <property type="entry name" value="PRK07053.1"/>
    <property type="match status" value="1"/>
</dbReference>
<dbReference type="Proteomes" id="UP000286681">
    <property type="component" value="Unassembled WGS sequence"/>
</dbReference>
<name>A0A1L6J8Q6_9SPHN</name>
<dbReference type="GeneID" id="44132432"/>
<dbReference type="Gene3D" id="3.40.50.880">
    <property type="match status" value="1"/>
</dbReference>
<dbReference type="GO" id="GO:0005829">
    <property type="term" value="C:cytosol"/>
    <property type="evidence" value="ECO:0007669"/>
    <property type="project" value="TreeGrafter"/>
</dbReference>
<organism evidence="2 4">
    <name type="scientific">Sphingomonas koreensis</name>
    <dbReference type="NCBI Taxonomy" id="93064"/>
    <lineage>
        <taxon>Bacteria</taxon>
        <taxon>Pseudomonadati</taxon>
        <taxon>Pseudomonadota</taxon>
        <taxon>Alphaproteobacteria</taxon>
        <taxon>Sphingomonadales</taxon>
        <taxon>Sphingomonadaceae</taxon>
        <taxon>Sphingomonas</taxon>
    </lineage>
</organism>
<dbReference type="SUPFAM" id="SSF52317">
    <property type="entry name" value="Class I glutamine amidotransferase-like"/>
    <property type="match status" value="1"/>
</dbReference>
<dbReference type="PANTHER" id="PTHR42695">
    <property type="entry name" value="GLUTAMINE AMIDOTRANSFERASE YLR126C-RELATED"/>
    <property type="match status" value="1"/>
</dbReference>
<protein>
    <submittedName>
        <fullName evidence="2">Glutamine amidotransferase</fullName>
    </submittedName>
</protein>
<proteinExistence type="predicted"/>
<dbReference type="EMBL" id="QQWO01000014">
    <property type="protein sequence ID" value="RSV00954.1"/>
    <property type="molecule type" value="Genomic_DNA"/>
</dbReference>
<dbReference type="CDD" id="cd01741">
    <property type="entry name" value="GATase1_1"/>
    <property type="match status" value="1"/>
</dbReference>
<feature type="domain" description="Glutamine amidotransferase" evidence="1">
    <location>
        <begin position="28"/>
        <end position="184"/>
    </location>
</feature>
<sequence length="231" mass="25142">MKKGLIIRHVPFEGIAGFRQPVEDAGYHLDRIDVTDPDFARVNFNTPDLLILMGGPMGVYERDAHPWIDCEIDRLASRISLGLPTLGVCLGAQMIAAAMEATVYSGAAKEVGFAPVALSEAGAVSPLRHVEGVPVLHWHGDTFPLPEGVELLASTDAYRHQAFRRGPEVLALQFHAEMGEDPRFEEWLDGSDDYVGQAGLTVDQLRGQHDRHGPGAVKAGRAMVAEWLEGL</sequence>
<evidence type="ECO:0000259" key="1">
    <source>
        <dbReference type="Pfam" id="PF00117"/>
    </source>
</evidence>
<evidence type="ECO:0000313" key="2">
    <source>
        <dbReference type="EMBL" id="APR52322.1"/>
    </source>
</evidence>
<dbReference type="OrthoDB" id="9813383at2"/>
<keyword evidence="2" id="KW-0808">Transferase</keyword>
<gene>
    <name evidence="2" type="ORF">BRX40_07675</name>
    <name evidence="3" type="ORF">CA257_16105</name>
</gene>
<dbReference type="InterPro" id="IPR017926">
    <property type="entry name" value="GATASE"/>
</dbReference>
<dbReference type="PANTHER" id="PTHR42695:SF5">
    <property type="entry name" value="GLUTAMINE AMIDOTRANSFERASE YLR126C-RELATED"/>
    <property type="match status" value="1"/>
</dbReference>
<keyword evidence="2" id="KW-0315">Glutamine amidotransferase</keyword>
<accession>A0A1L6J8Q6</accession>
<dbReference type="EMBL" id="CP018820">
    <property type="protein sequence ID" value="APR52322.1"/>
    <property type="molecule type" value="Genomic_DNA"/>
</dbReference>
<dbReference type="RefSeq" id="WP_075151197.1">
    <property type="nucleotide sequence ID" value="NZ_CP018820.1"/>
</dbReference>